<dbReference type="EMBL" id="MU842824">
    <property type="protein sequence ID" value="KAK2033149.1"/>
    <property type="molecule type" value="Genomic_DNA"/>
</dbReference>
<sequence length="221" mass="22402">MRPAIYPILAAVLLAASASGFSQEYNLTDGVPCTQGQPGQFQCNDGPTNATVSFAGDGTLKVVSQNDNQAGVKVACGTNGNSTFFVPGKSTVGSYSNFDEIGNFTKGTCTGTPASSVITVRSAKQIDLPVQGQQLTFTDGDPCTSQANGTFVCKDGSSVIPANSIVAMTAGSDDTAIKVTCDAGSTIYFCSVGNSAVFTQPACGGGFKSAISMVSAAIIIK</sequence>
<keyword evidence="1" id="KW-0732">Signal</keyword>
<proteinExistence type="predicted"/>
<reference evidence="2" key="1">
    <citation type="submission" date="2021-06" db="EMBL/GenBank/DDBJ databases">
        <title>Comparative genomics, transcriptomics and evolutionary studies reveal genomic signatures of adaptation to plant cell wall in hemibiotrophic fungi.</title>
        <authorList>
            <consortium name="DOE Joint Genome Institute"/>
            <person name="Baroncelli R."/>
            <person name="Diaz J.F."/>
            <person name="Benocci T."/>
            <person name="Peng M."/>
            <person name="Battaglia E."/>
            <person name="Haridas S."/>
            <person name="Andreopoulos W."/>
            <person name="Labutti K."/>
            <person name="Pangilinan J."/>
            <person name="Floch G.L."/>
            <person name="Makela M.R."/>
            <person name="Henrissat B."/>
            <person name="Grigoriev I.V."/>
            <person name="Crouch J.A."/>
            <person name="De Vries R.P."/>
            <person name="Sukno S.A."/>
            <person name="Thon M.R."/>
        </authorList>
    </citation>
    <scope>NUCLEOTIDE SEQUENCE</scope>
    <source>
        <strain evidence="2">MAFF235873</strain>
    </source>
</reference>
<name>A0AAD9M4N2_9PEZI</name>
<feature type="chain" id="PRO_5042229150" evidence="1">
    <location>
        <begin position="21"/>
        <end position="221"/>
    </location>
</feature>
<gene>
    <name evidence="2" type="ORF">LX32DRAFT_635578</name>
</gene>
<dbReference type="Proteomes" id="UP001232148">
    <property type="component" value="Unassembled WGS sequence"/>
</dbReference>
<organism evidence="2 3">
    <name type="scientific">Colletotrichum zoysiae</name>
    <dbReference type="NCBI Taxonomy" id="1216348"/>
    <lineage>
        <taxon>Eukaryota</taxon>
        <taxon>Fungi</taxon>
        <taxon>Dikarya</taxon>
        <taxon>Ascomycota</taxon>
        <taxon>Pezizomycotina</taxon>
        <taxon>Sordariomycetes</taxon>
        <taxon>Hypocreomycetidae</taxon>
        <taxon>Glomerellales</taxon>
        <taxon>Glomerellaceae</taxon>
        <taxon>Colletotrichum</taxon>
        <taxon>Colletotrichum graminicola species complex</taxon>
    </lineage>
</organism>
<evidence type="ECO:0000313" key="3">
    <source>
        <dbReference type="Proteomes" id="UP001232148"/>
    </source>
</evidence>
<keyword evidence="3" id="KW-1185">Reference proteome</keyword>
<evidence type="ECO:0000313" key="2">
    <source>
        <dbReference type="EMBL" id="KAK2033149.1"/>
    </source>
</evidence>
<protein>
    <submittedName>
        <fullName evidence="2">Uncharacterized protein</fullName>
    </submittedName>
</protein>
<comment type="caution">
    <text evidence="2">The sequence shown here is derived from an EMBL/GenBank/DDBJ whole genome shotgun (WGS) entry which is preliminary data.</text>
</comment>
<accession>A0AAD9M4N2</accession>
<dbReference type="AlphaFoldDB" id="A0AAD9M4N2"/>
<evidence type="ECO:0000256" key="1">
    <source>
        <dbReference type="SAM" id="SignalP"/>
    </source>
</evidence>
<feature type="signal peptide" evidence="1">
    <location>
        <begin position="1"/>
        <end position="20"/>
    </location>
</feature>